<dbReference type="PANTHER" id="PTHR38468:SF1">
    <property type="entry name" value="SLL0939 PROTEIN"/>
    <property type="match status" value="1"/>
</dbReference>
<dbReference type="eggNOG" id="COG4828">
    <property type="taxonomic scope" value="Bacteria"/>
</dbReference>
<dbReference type="STRING" id="41431.PCC8801_4026"/>
<keyword evidence="1" id="KW-0472">Membrane</keyword>
<dbReference type="RefSeq" id="WP_012597219.1">
    <property type="nucleotide sequence ID" value="NC_011726.1"/>
</dbReference>
<dbReference type="Pfam" id="PF07784">
    <property type="entry name" value="DUF1622"/>
    <property type="match status" value="1"/>
</dbReference>
<keyword evidence="3" id="KW-1185">Reference proteome</keyword>
<feature type="transmembrane region" description="Helical" evidence="1">
    <location>
        <begin position="12"/>
        <end position="35"/>
    </location>
</feature>
<dbReference type="EMBL" id="CP001287">
    <property type="protein sequence ID" value="ACK67965.1"/>
    <property type="molecule type" value="Genomic_DNA"/>
</dbReference>
<dbReference type="KEGG" id="cyp:PCC8801_4026"/>
<evidence type="ECO:0000256" key="1">
    <source>
        <dbReference type="SAM" id="Phobius"/>
    </source>
</evidence>
<dbReference type="HOGENOM" id="CLU_136765_1_0_3"/>
<dbReference type="OrthoDB" id="9812897at2"/>
<keyword evidence="1" id="KW-0812">Transmembrane</keyword>
<sequence length="118" mass="13316">MQLIENLDSALTLIVSLVRFFLEVIAVFCVLGGLLETGKILISPNRHNSQSRSIQIRLSFGMWLVLALEFQLGSDIVSTTIAPTFESLGKLGIIALIRTFINYFLTRELEAEHKRHEK</sequence>
<dbReference type="InterPro" id="IPR012427">
    <property type="entry name" value="DUF1622"/>
</dbReference>
<reference evidence="3" key="1">
    <citation type="journal article" date="2011" name="MBio">
        <title>Novel metabolic attributes of the genus Cyanothece, comprising a group of unicellular nitrogen-fixing Cyanobacteria.</title>
        <authorList>
            <person name="Bandyopadhyay A."/>
            <person name="Elvitigala T."/>
            <person name="Welsh E."/>
            <person name="Stockel J."/>
            <person name="Liberton M."/>
            <person name="Min H."/>
            <person name="Sherman L.A."/>
            <person name="Pakrasi H.B."/>
        </authorList>
    </citation>
    <scope>NUCLEOTIDE SEQUENCE [LARGE SCALE GENOMIC DNA]</scope>
    <source>
        <strain evidence="3">PCC 8801</strain>
    </source>
</reference>
<keyword evidence="1" id="KW-1133">Transmembrane helix</keyword>
<dbReference type="AlphaFoldDB" id="B7K5D9"/>
<gene>
    <name evidence="2" type="ordered locus">PCC8801_4026</name>
</gene>
<organism evidence="2 3">
    <name type="scientific">Rippkaea orientalis (strain PCC 8801 / RF-1)</name>
    <name type="common">Cyanothece sp. (strain PCC 8801)</name>
    <dbReference type="NCBI Taxonomy" id="41431"/>
    <lineage>
        <taxon>Bacteria</taxon>
        <taxon>Bacillati</taxon>
        <taxon>Cyanobacteriota</taxon>
        <taxon>Cyanophyceae</taxon>
        <taxon>Oscillatoriophycideae</taxon>
        <taxon>Chroococcales</taxon>
        <taxon>Aphanothecaceae</taxon>
        <taxon>Rippkaea</taxon>
        <taxon>Rippkaea orientalis</taxon>
    </lineage>
</organism>
<name>B7K5D9_RIPO1</name>
<evidence type="ECO:0000313" key="3">
    <source>
        <dbReference type="Proteomes" id="UP000008204"/>
    </source>
</evidence>
<accession>B7K5D9</accession>
<evidence type="ECO:0008006" key="4">
    <source>
        <dbReference type="Google" id="ProtNLM"/>
    </source>
</evidence>
<protein>
    <recommendedName>
        <fullName evidence="4">DUF1622 domain-containing protein</fullName>
    </recommendedName>
</protein>
<dbReference type="Proteomes" id="UP000008204">
    <property type="component" value="Chromosome"/>
</dbReference>
<proteinExistence type="predicted"/>
<dbReference type="PANTHER" id="PTHR38468">
    <property type="entry name" value="SLL0939 PROTEIN"/>
    <property type="match status" value="1"/>
</dbReference>
<evidence type="ECO:0000313" key="2">
    <source>
        <dbReference type="EMBL" id="ACK67965.1"/>
    </source>
</evidence>